<feature type="transmembrane region" description="Helical" evidence="2">
    <location>
        <begin position="12"/>
        <end position="39"/>
    </location>
</feature>
<sequence>MYGHGAPPTRSAAMIITLRVLFAAAGILSCGLLAAVPLFRIAILRARTADWVLAWSGLVFSIVLLTVVGSVPESDTRSDVALGLLIFTGAASSVYFLTADIRWHQLNRPGAPVPPSPHATTVQAPGAHAPYGYPQPASPYAATPVPQPPHTPVPQPPHTPVPQAPHVPHTPGPHTPVPQTPPTPAPPPRPAPARIDQVRAELDELSDYLRRQDGRPAGPESGR</sequence>
<protein>
    <recommendedName>
        <fullName evidence="5">Integral membrane protein</fullName>
    </recommendedName>
</protein>
<dbReference type="EMBL" id="BAAAIZ010000049">
    <property type="protein sequence ID" value="GAA1426416.1"/>
    <property type="molecule type" value="Genomic_DNA"/>
</dbReference>
<gene>
    <name evidence="3" type="ORF">GCM10009601_35360</name>
</gene>
<keyword evidence="2" id="KW-0812">Transmembrane</keyword>
<feature type="compositionally biased region" description="Basic and acidic residues" evidence="1">
    <location>
        <begin position="196"/>
        <end position="214"/>
    </location>
</feature>
<feature type="region of interest" description="Disordered" evidence="1">
    <location>
        <begin position="109"/>
        <end position="223"/>
    </location>
</feature>
<evidence type="ECO:0000313" key="3">
    <source>
        <dbReference type="EMBL" id="GAA1426416.1"/>
    </source>
</evidence>
<accession>A0ABN1Z0D2</accession>
<feature type="compositionally biased region" description="Pro residues" evidence="1">
    <location>
        <begin position="145"/>
        <end position="191"/>
    </location>
</feature>
<comment type="caution">
    <text evidence="3">The sequence shown here is derived from an EMBL/GenBank/DDBJ whole genome shotgun (WGS) entry which is preliminary data.</text>
</comment>
<evidence type="ECO:0000256" key="2">
    <source>
        <dbReference type="SAM" id="Phobius"/>
    </source>
</evidence>
<reference evidence="3 4" key="1">
    <citation type="journal article" date="2019" name="Int. J. Syst. Evol. Microbiol.">
        <title>The Global Catalogue of Microorganisms (GCM) 10K type strain sequencing project: providing services to taxonomists for standard genome sequencing and annotation.</title>
        <authorList>
            <consortium name="The Broad Institute Genomics Platform"/>
            <consortium name="The Broad Institute Genome Sequencing Center for Infectious Disease"/>
            <person name="Wu L."/>
            <person name="Ma J."/>
        </authorList>
    </citation>
    <scope>NUCLEOTIDE SEQUENCE [LARGE SCALE GENOMIC DNA]</scope>
    <source>
        <strain evidence="3 4">JCM 11756</strain>
    </source>
</reference>
<feature type="transmembrane region" description="Helical" evidence="2">
    <location>
        <begin position="80"/>
        <end position="98"/>
    </location>
</feature>
<evidence type="ECO:0000313" key="4">
    <source>
        <dbReference type="Proteomes" id="UP001500973"/>
    </source>
</evidence>
<evidence type="ECO:0008006" key="5">
    <source>
        <dbReference type="Google" id="ProtNLM"/>
    </source>
</evidence>
<feature type="transmembrane region" description="Helical" evidence="2">
    <location>
        <begin position="51"/>
        <end position="68"/>
    </location>
</feature>
<keyword evidence="2" id="KW-0472">Membrane</keyword>
<organism evidence="3 4">
    <name type="scientific">Streptomyces thermospinosisporus</name>
    <dbReference type="NCBI Taxonomy" id="161482"/>
    <lineage>
        <taxon>Bacteria</taxon>
        <taxon>Bacillati</taxon>
        <taxon>Actinomycetota</taxon>
        <taxon>Actinomycetes</taxon>
        <taxon>Kitasatosporales</taxon>
        <taxon>Streptomycetaceae</taxon>
        <taxon>Streptomyces</taxon>
    </lineage>
</organism>
<name>A0ABN1Z0D2_9ACTN</name>
<dbReference type="RefSeq" id="WP_344014051.1">
    <property type="nucleotide sequence ID" value="NZ_BAAAIZ010000049.1"/>
</dbReference>
<keyword evidence="4" id="KW-1185">Reference proteome</keyword>
<dbReference type="Proteomes" id="UP001500973">
    <property type="component" value="Unassembled WGS sequence"/>
</dbReference>
<proteinExistence type="predicted"/>
<evidence type="ECO:0000256" key="1">
    <source>
        <dbReference type="SAM" id="MobiDB-lite"/>
    </source>
</evidence>
<keyword evidence="2" id="KW-1133">Transmembrane helix</keyword>